<accession>A0A6A4WZ97</accession>
<dbReference type="EMBL" id="VIIS01000428">
    <property type="protein sequence ID" value="KAF0309174.1"/>
    <property type="molecule type" value="Genomic_DNA"/>
</dbReference>
<evidence type="ECO:0000313" key="6">
    <source>
        <dbReference type="EMBL" id="KAF0309174.1"/>
    </source>
</evidence>
<keyword evidence="5" id="KW-0812">Transmembrane</keyword>
<dbReference type="PANTHER" id="PTHR22904:SF532">
    <property type="entry name" value="HEAT SHOCK PROTEIN STI1-LIKE PROTEIN"/>
    <property type="match status" value="1"/>
</dbReference>
<protein>
    <submittedName>
        <fullName evidence="6">STI1-like protein</fullName>
    </submittedName>
</protein>
<keyword evidence="1" id="KW-0677">Repeat</keyword>
<reference evidence="6 7" key="1">
    <citation type="submission" date="2019-07" db="EMBL/GenBank/DDBJ databases">
        <title>Draft genome assembly of a fouling barnacle, Amphibalanus amphitrite (Darwin, 1854): The first reference genome for Thecostraca.</title>
        <authorList>
            <person name="Kim W."/>
        </authorList>
    </citation>
    <scope>NUCLEOTIDE SEQUENCE [LARGE SCALE GENOMIC DNA]</scope>
    <source>
        <strain evidence="6">SNU_AA5</strain>
        <tissue evidence="6">Soma without cirri and trophi</tissue>
    </source>
</reference>
<keyword evidence="5" id="KW-0472">Membrane</keyword>
<dbReference type="PANTHER" id="PTHR22904">
    <property type="entry name" value="TPR REPEAT CONTAINING PROTEIN"/>
    <property type="match status" value="1"/>
</dbReference>
<organism evidence="6 7">
    <name type="scientific">Amphibalanus amphitrite</name>
    <name type="common">Striped barnacle</name>
    <name type="synonym">Balanus amphitrite</name>
    <dbReference type="NCBI Taxonomy" id="1232801"/>
    <lineage>
        <taxon>Eukaryota</taxon>
        <taxon>Metazoa</taxon>
        <taxon>Ecdysozoa</taxon>
        <taxon>Arthropoda</taxon>
        <taxon>Crustacea</taxon>
        <taxon>Multicrustacea</taxon>
        <taxon>Cirripedia</taxon>
        <taxon>Thoracica</taxon>
        <taxon>Thoracicalcarea</taxon>
        <taxon>Balanomorpha</taxon>
        <taxon>Balanoidea</taxon>
        <taxon>Balanidae</taxon>
        <taxon>Amphibalaninae</taxon>
        <taxon>Amphibalanus</taxon>
    </lineage>
</organism>
<evidence type="ECO:0000256" key="3">
    <source>
        <dbReference type="PROSITE-ProRule" id="PRU00339"/>
    </source>
</evidence>
<evidence type="ECO:0000256" key="2">
    <source>
        <dbReference type="ARBA" id="ARBA00022803"/>
    </source>
</evidence>
<feature type="repeat" description="TPR" evidence="3">
    <location>
        <begin position="4"/>
        <end position="37"/>
    </location>
</feature>
<dbReference type="SMART" id="SM00028">
    <property type="entry name" value="TPR"/>
    <property type="match status" value="3"/>
</dbReference>
<proteinExistence type="predicted"/>
<comment type="caution">
    <text evidence="6">The sequence shown here is derived from an EMBL/GenBank/DDBJ whole genome shotgun (WGS) entry which is preliminary data.</text>
</comment>
<feature type="compositionally biased region" description="Basic residues" evidence="4">
    <location>
        <begin position="228"/>
        <end position="247"/>
    </location>
</feature>
<dbReference type="PROSITE" id="PS50005">
    <property type="entry name" value="TPR"/>
    <property type="match status" value="2"/>
</dbReference>
<keyword evidence="2 3" id="KW-0802">TPR repeat</keyword>
<dbReference type="InterPro" id="IPR019734">
    <property type="entry name" value="TPR_rpt"/>
</dbReference>
<name>A0A6A4WZ97_AMPAM</name>
<sequence length="247" mass="26863">MAEALELKERGNACLKEGKFHEALLHYSHAIKREPRNHLLYSNRSHVLLKLDQHYLALEDARRAIQLEPKWPKGYYRQGQVEMAAGFFSDACISFTQALALQPHDPALLTAIQTATTSARAQRAGDRQLPYLGAGAGIVLGVLLVLADLLLTASPTLTHPVAQIMLVLLVAGAGYGLCKGYRLYLAGQRRSLLQPPLDLLGGDPATSGDDPTAGGADGEDAAAEQPAARHHKFTKAQARKRYRNGKR</sequence>
<dbReference type="AlphaFoldDB" id="A0A6A4WZ97"/>
<dbReference type="InterPro" id="IPR011990">
    <property type="entry name" value="TPR-like_helical_dom_sf"/>
</dbReference>
<dbReference type="GO" id="GO:0051879">
    <property type="term" value="F:Hsp90 protein binding"/>
    <property type="evidence" value="ECO:0007669"/>
    <property type="project" value="TreeGrafter"/>
</dbReference>
<dbReference type="OrthoDB" id="2423701at2759"/>
<evidence type="ECO:0000256" key="5">
    <source>
        <dbReference type="SAM" id="Phobius"/>
    </source>
</evidence>
<evidence type="ECO:0000256" key="1">
    <source>
        <dbReference type="ARBA" id="ARBA00022737"/>
    </source>
</evidence>
<gene>
    <name evidence="6" type="primary">STI1L</name>
    <name evidence="6" type="ORF">FJT64_019662</name>
</gene>
<dbReference type="Proteomes" id="UP000440578">
    <property type="component" value="Unassembled WGS sequence"/>
</dbReference>
<dbReference type="SUPFAM" id="SSF48452">
    <property type="entry name" value="TPR-like"/>
    <property type="match status" value="1"/>
</dbReference>
<feature type="transmembrane region" description="Helical" evidence="5">
    <location>
        <begin position="129"/>
        <end position="151"/>
    </location>
</feature>
<feature type="compositionally biased region" description="Low complexity" evidence="4">
    <location>
        <begin position="196"/>
        <end position="214"/>
    </location>
</feature>
<feature type="repeat" description="TPR" evidence="3">
    <location>
        <begin position="72"/>
        <end position="105"/>
    </location>
</feature>
<dbReference type="Gene3D" id="1.25.40.10">
    <property type="entry name" value="Tetratricopeptide repeat domain"/>
    <property type="match status" value="1"/>
</dbReference>
<feature type="transmembrane region" description="Helical" evidence="5">
    <location>
        <begin position="157"/>
        <end position="178"/>
    </location>
</feature>
<keyword evidence="7" id="KW-1185">Reference proteome</keyword>
<evidence type="ECO:0000256" key="4">
    <source>
        <dbReference type="SAM" id="MobiDB-lite"/>
    </source>
</evidence>
<feature type="region of interest" description="Disordered" evidence="4">
    <location>
        <begin position="196"/>
        <end position="247"/>
    </location>
</feature>
<evidence type="ECO:0000313" key="7">
    <source>
        <dbReference type="Proteomes" id="UP000440578"/>
    </source>
</evidence>
<keyword evidence="5" id="KW-1133">Transmembrane helix</keyword>